<organism evidence="13 14">
    <name type="scientific">Pisolithus tinctorius Marx 270</name>
    <dbReference type="NCBI Taxonomy" id="870435"/>
    <lineage>
        <taxon>Eukaryota</taxon>
        <taxon>Fungi</taxon>
        <taxon>Dikarya</taxon>
        <taxon>Basidiomycota</taxon>
        <taxon>Agaricomycotina</taxon>
        <taxon>Agaricomycetes</taxon>
        <taxon>Agaricomycetidae</taxon>
        <taxon>Boletales</taxon>
        <taxon>Sclerodermatineae</taxon>
        <taxon>Pisolithaceae</taxon>
        <taxon>Pisolithus</taxon>
    </lineage>
</organism>
<comment type="similarity">
    <text evidence="3 10">Belongs to the PP2C family.</text>
</comment>
<feature type="region of interest" description="Disordered" evidence="11">
    <location>
        <begin position="340"/>
        <end position="362"/>
    </location>
</feature>
<dbReference type="PROSITE" id="PS51746">
    <property type="entry name" value="PPM_2"/>
    <property type="match status" value="1"/>
</dbReference>
<dbReference type="EC" id="3.1.3.16" evidence="4"/>
<evidence type="ECO:0000256" key="5">
    <source>
        <dbReference type="ARBA" id="ARBA00022723"/>
    </source>
</evidence>
<feature type="compositionally biased region" description="Acidic residues" evidence="11">
    <location>
        <begin position="400"/>
        <end position="412"/>
    </location>
</feature>
<sequence length="542" mass="59431">MSLRVRRFLHLVTTNKKTESGENDHLFFSVTEMQGWRISMEDAHAAVLNLEENHDQKNSFFAVYDGHGGGTVARFAGQNLHKRLLTEEAYREAHYEEAMKRAFLGTDEDLLADPTHTRDPSGCTAIAALVTNDRKIYVANAGDSRSVISIKGEAQPLSFDHKPSNNTERARIVNAGGYIEFGRVNGNLALSRALGDFQFKKNYSLIPQKQVITADPDVMVHQLSDEDEFFVLACDGIWDCLSSQQVVDFIRLKVAEGKELTEIGEMMCEHCLAPDTSSAAGIGCDNMTILIVAVLNGRTQREWYDWIADRVRNQYGYPTPSTVPQIYAASRLVAFKARREAMEERDRQRKERGDEYVPPNPFGGLGPLSGIARVLGSNGGISFSPETGIVADNGRLMFTSEDDSDSEDEIESDPSAHSHFNSLGDGTPDPAATLRQDLAAYQNENSQESGFQIDGKKLTIIDDDDDDDGELSNTTYGNNANSNSLSSGGTPQGEAPPSPPRPQVNGDVTPVPQLDSEPLGDKPHPVLKAEGLLDTSESPFKT</sequence>
<evidence type="ECO:0000256" key="2">
    <source>
        <dbReference type="ARBA" id="ARBA00001946"/>
    </source>
</evidence>
<feature type="compositionally biased region" description="Acidic residues" evidence="11">
    <location>
        <begin position="461"/>
        <end position="470"/>
    </location>
</feature>
<dbReference type="PANTHER" id="PTHR13832:SF565">
    <property type="entry name" value="AT28366P-RELATED"/>
    <property type="match status" value="1"/>
</dbReference>
<evidence type="ECO:0000256" key="3">
    <source>
        <dbReference type="ARBA" id="ARBA00006702"/>
    </source>
</evidence>
<dbReference type="FunCoup" id="A0A0C3NW45">
    <property type="interactions" value="913"/>
</dbReference>
<comment type="cofactor">
    <cofactor evidence="1">
        <name>Mn(2+)</name>
        <dbReference type="ChEBI" id="CHEBI:29035"/>
    </cofactor>
</comment>
<evidence type="ECO:0000259" key="12">
    <source>
        <dbReference type="PROSITE" id="PS51746"/>
    </source>
</evidence>
<name>A0A0C3NW45_PISTI</name>
<dbReference type="Gene3D" id="3.60.40.10">
    <property type="entry name" value="PPM-type phosphatase domain"/>
    <property type="match status" value="1"/>
</dbReference>
<proteinExistence type="inferred from homology"/>
<dbReference type="EMBL" id="KN832003">
    <property type="protein sequence ID" value="KIN99615.1"/>
    <property type="molecule type" value="Genomic_DNA"/>
</dbReference>
<dbReference type="Proteomes" id="UP000054217">
    <property type="component" value="Unassembled WGS sequence"/>
</dbReference>
<dbReference type="GO" id="GO:0004722">
    <property type="term" value="F:protein serine/threonine phosphatase activity"/>
    <property type="evidence" value="ECO:0007669"/>
    <property type="project" value="UniProtKB-EC"/>
</dbReference>
<comment type="catalytic activity">
    <reaction evidence="9">
        <text>O-phospho-L-threonyl-[protein] + H2O = L-threonyl-[protein] + phosphate</text>
        <dbReference type="Rhea" id="RHEA:47004"/>
        <dbReference type="Rhea" id="RHEA-COMP:11060"/>
        <dbReference type="Rhea" id="RHEA-COMP:11605"/>
        <dbReference type="ChEBI" id="CHEBI:15377"/>
        <dbReference type="ChEBI" id="CHEBI:30013"/>
        <dbReference type="ChEBI" id="CHEBI:43474"/>
        <dbReference type="ChEBI" id="CHEBI:61977"/>
        <dbReference type="EC" id="3.1.3.16"/>
    </reaction>
    <physiologicalReaction direction="left-to-right" evidence="9">
        <dbReference type="Rhea" id="RHEA:47005"/>
    </physiologicalReaction>
</comment>
<evidence type="ECO:0000256" key="8">
    <source>
        <dbReference type="ARBA" id="ARBA00023211"/>
    </source>
</evidence>
<evidence type="ECO:0000256" key="9">
    <source>
        <dbReference type="ARBA" id="ARBA00048832"/>
    </source>
</evidence>
<accession>A0A0C3NW45</accession>
<evidence type="ECO:0000256" key="1">
    <source>
        <dbReference type="ARBA" id="ARBA00001936"/>
    </source>
</evidence>
<dbReference type="Pfam" id="PF00481">
    <property type="entry name" value="PP2C"/>
    <property type="match status" value="1"/>
</dbReference>
<dbReference type="InterPro" id="IPR001932">
    <property type="entry name" value="PPM-type_phosphatase-like_dom"/>
</dbReference>
<dbReference type="FunFam" id="3.60.40.10:FF:000016">
    <property type="entry name" value="Protein phosphatase 2C"/>
    <property type="match status" value="1"/>
</dbReference>
<keyword evidence="6 10" id="KW-0378">Hydrolase</keyword>
<dbReference type="AlphaFoldDB" id="A0A0C3NW45"/>
<evidence type="ECO:0000313" key="13">
    <source>
        <dbReference type="EMBL" id="KIN99615.1"/>
    </source>
</evidence>
<feature type="compositionally biased region" description="Basic and acidic residues" evidence="11">
    <location>
        <begin position="340"/>
        <end position="355"/>
    </location>
</feature>
<comment type="cofactor">
    <cofactor evidence="2">
        <name>Mg(2+)</name>
        <dbReference type="ChEBI" id="CHEBI:18420"/>
    </cofactor>
</comment>
<evidence type="ECO:0000256" key="4">
    <source>
        <dbReference type="ARBA" id="ARBA00013081"/>
    </source>
</evidence>
<dbReference type="HOGENOM" id="CLU_013173_4_3_1"/>
<dbReference type="OrthoDB" id="10264738at2759"/>
<evidence type="ECO:0000256" key="10">
    <source>
        <dbReference type="RuleBase" id="RU003465"/>
    </source>
</evidence>
<keyword evidence="14" id="KW-1185">Reference proteome</keyword>
<reference evidence="14" key="2">
    <citation type="submission" date="2015-01" db="EMBL/GenBank/DDBJ databases">
        <title>Evolutionary Origins and Diversification of the Mycorrhizal Mutualists.</title>
        <authorList>
            <consortium name="DOE Joint Genome Institute"/>
            <consortium name="Mycorrhizal Genomics Consortium"/>
            <person name="Kohler A."/>
            <person name="Kuo A."/>
            <person name="Nagy L.G."/>
            <person name="Floudas D."/>
            <person name="Copeland A."/>
            <person name="Barry K.W."/>
            <person name="Cichocki N."/>
            <person name="Veneault-Fourrey C."/>
            <person name="LaButti K."/>
            <person name="Lindquist E.A."/>
            <person name="Lipzen A."/>
            <person name="Lundell T."/>
            <person name="Morin E."/>
            <person name="Murat C."/>
            <person name="Riley R."/>
            <person name="Ohm R."/>
            <person name="Sun H."/>
            <person name="Tunlid A."/>
            <person name="Henrissat B."/>
            <person name="Grigoriev I.V."/>
            <person name="Hibbett D.S."/>
            <person name="Martin F."/>
        </authorList>
    </citation>
    <scope>NUCLEOTIDE SEQUENCE [LARGE SCALE GENOMIC DNA]</scope>
    <source>
        <strain evidence="14">Marx 270</strain>
    </source>
</reference>
<feature type="region of interest" description="Disordered" evidence="11">
    <location>
        <begin position="398"/>
        <end position="542"/>
    </location>
</feature>
<dbReference type="InterPro" id="IPR015655">
    <property type="entry name" value="PP2C"/>
</dbReference>
<evidence type="ECO:0000256" key="6">
    <source>
        <dbReference type="ARBA" id="ARBA00022801"/>
    </source>
</evidence>
<evidence type="ECO:0000256" key="11">
    <source>
        <dbReference type="SAM" id="MobiDB-lite"/>
    </source>
</evidence>
<keyword evidence="7 10" id="KW-0904">Protein phosphatase</keyword>
<dbReference type="PROSITE" id="PS01032">
    <property type="entry name" value="PPM_1"/>
    <property type="match status" value="1"/>
</dbReference>
<protein>
    <recommendedName>
        <fullName evidence="4">protein-serine/threonine phosphatase</fullName>
        <ecNumber evidence="4">3.1.3.16</ecNumber>
    </recommendedName>
</protein>
<dbReference type="CDD" id="cd00143">
    <property type="entry name" value="PP2Cc"/>
    <property type="match status" value="1"/>
</dbReference>
<reference evidence="13 14" key="1">
    <citation type="submission" date="2014-04" db="EMBL/GenBank/DDBJ databases">
        <authorList>
            <consortium name="DOE Joint Genome Institute"/>
            <person name="Kuo A."/>
            <person name="Kohler A."/>
            <person name="Costa M.D."/>
            <person name="Nagy L.G."/>
            <person name="Floudas D."/>
            <person name="Copeland A."/>
            <person name="Barry K.W."/>
            <person name="Cichocki N."/>
            <person name="Veneault-Fourrey C."/>
            <person name="LaButti K."/>
            <person name="Lindquist E.A."/>
            <person name="Lipzen A."/>
            <person name="Lundell T."/>
            <person name="Morin E."/>
            <person name="Murat C."/>
            <person name="Sun H."/>
            <person name="Tunlid A."/>
            <person name="Henrissat B."/>
            <person name="Grigoriev I.V."/>
            <person name="Hibbett D.S."/>
            <person name="Martin F."/>
            <person name="Nordberg H.P."/>
            <person name="Cantor M.N."/>
            <person name="Hua S.X."/>
        </authorList>
    </citation>
    <scope>NUCLEOTIDE SEQUENCE [LARGE SCALE GENOMIC DNA]</scope>
    <source>
        <strain evidence="13 14">Marx 270</strain>
    </source>
</reference>
<dbReference type="InterPro" id="IPR000222">
    <property type="entry name" value="PP2C_BS"/>
</dbReference>
<dbReference type="GO" id="GO:0046872">
    <property type="term" value="F:metal ion binding"/>
    <property type="evidence" value="ECO:0007669"/>
    <property type="project" value="UniProtKB-KW"/>
</dbReference>
<feature type="domain" description="PPM-type phosphatase" evidence="12">
    <location>
        <begin position="27"/>
        <end position="294"/>
    </location>
</feature>
<dbReference type="SUPFAM" id="SSF81606">
    <property type="entry name" value="PP2C-like"/>
    <property type="match status" value="1"/>
</dbReference>
<feature type="compositionally biased region" description="Low complexity" evidence="11">
    <location>
        <begin position="477"/>
        <end position="489"/>
    </location>
</feature>
<dbReference type="SMART" id="SM00332">
    <property type="entry name" value="PP2Cc"/>
    <property type="match status" value="1"/>
</dbReference>
<evidence type="ECO:0000256" key="7">
    <source>
        <dbReference type="ARBA" id="ARBA00022912"/>
    </source>
</evidence>
<keyword evidence="5" id="KW-0479">Metal-binding</keyword>
<gene>
    <name evidence="13" type="ORF">M404DRAFT_16473</name>
</gene>
<evidence type="ECO:0000313" key="14">
    <source>
        <dbReference type="Proteomes" id="UP000054217"/>
    </source>
</evidence>
<dbReference type="STRING" id="870435.A0A0C3NW45"/>
<keyword evidence="8" id="KW-0464">Manganese</keyword>
<dbReference type="InParanoid" id="A0A0C3NW45"/>
<dbReference type="InterPro" id="IPR036457">
    <property type="entry name" value="PPM-type-like_dom_sf"/>
</dbReference>
<dbReference type="PANTHER" id="PTHR13832">
    <property type="entry name" value="PROTEIN PHOSPHATASE 2C"/>
    <property type="match status" value="1"/>
</dbReference>